<evidence type="ECO:0000256" key="1">
    <source>
        <dbReference type="SAM" id="MobiDB-lite"/>
    </source>
</evidence>
<reference evidence="2" key="1">
    <citation type="journal article" date="2020" name="Stud. Mycol.">
        <title>101 Dothideomycetes genomes: a test case for predicting lifestyles and emergence of pathogens.</title>
        <authorList>
            <person name="Haridas S."/>
            <person name="Albert R."/>
            <person name="Binder M."/>
            <person name="Bloem J."/>
            <person name="Labutti K."/>
            <person name="Salamov A."/>
            <person name="Andreopoulos B."/>
            <person name="Baker S."/>
            <person name="Barry K."/>
            <person name="Bills G."/>
            <person name="Bluhm B."/>
            <person name="Cannon C."/>
            <person name="Castanera R."/>
            <person name="Culley D."/>
            <person name="Daum C."/>
            <person name="Ezra D."/>
            <person name="Gonzalez J."/>
            <person name="Henrissat B."/>
            <person name="Kuo A."/>
            <person name="Liang C."/>
            <person name="Lipzen A."/>
            <person name="Lutzoni F."/>
            <person name="Magnuson J."/>
            <person name="Mondo S."/>
            <person name="Nolan M."/>
            <person name="Ohm R."/>
            <person name="Pangilinan J."/>
            <person name="Park H.-J."/>
            <person name="Ramirez L."/>
            <person name="Alfaro M."/>
            <person name="Sun H."/>
            <person name="Tritt A."/>
            <person name="Yoshinaga Y."/>
            <person name="Zwiers L.-H."/>
            <person name="Turgeon B."/>
            <person name="Goodwin S."/>
            <person name="Spatafora J."/>
            <person name="Crous P."/>
            <person name="Grigoriev I."/>
        </authorList>
    </citation>
    <scope>NUCLEOTIDE SEQUENCE</scope>
    <source>
        <strain evidence="2">CBS 183.55</strain>
    </source>
</reference>
<dbReference type="EMBL" id="ML978962">
    <property type="protein sequence ID" value="KAF1930762.1"/>
    <property type="molecule type" value="Genomic_DNA"/>
</dbReference>
<dbReference type="Proteomes" id="UP000800082">
    <property type="component" value="Unassembled WGS sequence"/>
</dbReference>
<organism evidence="2 3">
    <name type="scientific">Didymella exigua CBS 183.55</name>
    <dbReference type="NCBI Taxonomy" id="1150837"/>
    <lineage>
        <taxon>Eukaryota</taxon>
        <taxon>Fungi</taxon>
        <taxon>Dikarya</taxon>
        <taxon>Ascomycota</taxon>
        <taxon>Pezizomycotina</taxon>
        <taxon>Dothideomycetes</taxon>
        <taxon>Pleosporomycetidae</taxon>
        <taxon>Pleosporales</taxon>
        <taxon>Pleosporineae</taxon>
        <taxon>Didymellaceae</taxon>
        <taxon>Didymella</taxon>
    </lineage>
</organism>
<sequence>MRTSPDVGYGLLSSDLLLRRGSGASVPCPPGKRSNGAALGISNPPRHPASARRVAVCSISARLCTREDAARTANGCAGCARCAMAMIWCKPSCPSTLVDVRSPTPPWNNMQGVWCTPIPELRPATAHAIYPAESSTRRMVMLLPLAPKQLLRLGGLETAGSCSCASRSRSRCGTAVKLAALSELLPPSRRAAALSHSISILTEMMTDPTSMLAKSHRAGGNGARRGCGTGMSSELTAVSKHRPMAEPL</sequence>
<keyword evidence="3" id="KW-1185">Reference proteome</keyword>
<feature type="region of interest" description="Disordered" evidence="1">
    <location>
        <begin position="212"/>
        <end position="231"/>
    </location>
</feature>
<gene>
    <name evidence="2" type="ORF">M421DRAFT_90589</name>
</gene>
<feature type="compositionally biased region" description="Gly residues" evidence="1">
    <location>
        <begin position="219"/>
        <end position="229"/>
    </location>
</feature>
<evidence type="ECO:0000313" key="3">
    <source>
        <dbReference type="Proteomes" id="UP000800082"/>
    </source>
</evidence>
<evidence type="ECO:0000313" key="2">
    <source>
        <dbReference type="EMBL" id="KAF1930762.1"/>
    </source>
</evidence>
<proteinExistence type="predicted"/>
<name>A0A6A5RSK2_9PLEO</name>
<dbReference type="AlphaFoldDB" id="A0A6A5RSK2"/>
<protein>
    <submittedName>
        <fullName evidence="2">Uncharacterized protein</fullName>
    </submittedName>
</protein>
<feature type="region of interest" description="Disordered" evidence="1">
    <location>
        <begin position="25"/>
        <end position="46"/>
    </location>
</feature>
<dbReference type="GeneID" id="54355539"/>
<accession>A0A6A5RSK2</accession>
<dbReference type="RefSeq" id="XP_033451010.1">
    <property type="nucleotide sequence ID" value="XM_033597872.1"/>
</dbReference>